<name>A0A7X3MU98_9HYPH</name>
<dbReference type="OrthoDB" id="5176171at2"/>
<dbReference type="EMBL" id="WURB01000015">
    <property type="protein sequence ID" value="MXQ13358.1"/>
    <property type="molecule type" value="Genomic_DNA"/>
</dbReference>
<gene>
    <name evidence="1" type="ORF">GR328_18195</name>
</gene>
<proteinExistence type="predicted"/>
<reference evidence="1 2" key="1">
    <citation type="submission" date="2019-12" db="EMBL/GenBank/DDBJ databases">
        <authorList>
            <person name="Yuan C.-G."/>
        </authorList>
    </citation>
    <scope>NUCLEOTIDE SEQUENCE [LARGE SCALE GENOMIC DNA]</scope>
    <source>
        <strain evidence="1 2">KCTC 23863</strain>
    </source>
</reference>
<keyword evidence="2" id="KW-1185">Reference proteome</keyword>
<evidence type="ECO:0000313" key="2">
    <source>
        <dbReference type="Proteomes" id="UP000436483"/>
    </source>
</evidence>
<dbReference type="AlphaFoldDB" id="A0A7X3MU98"/>
<organism evidence="1 2">
    <name type="scientific">Microvirga makkahensis</name>
    <dbReference type="NCBI Taxonomy" id="1128670"/>
    <lineage>
        <taxon>Bacteria</taxon>
        <taxon>Pseudomonadati</taxon>
        <taxon>Pseudomonadota</taxon>
        <taxon>Alphaproteobacteria</taxon>
        <taxon>Hyphomicrobiales</taxon>
        <taxon>Methylobacteriaceae</taxon>
        <taxon>Microvirga</taxon>
    </lineage>
</organism>
<evidence type="ECO:0000313" key="1">
    <source>
        <dbReference type="EMBL" id="MXQ13358.1"/>
    </source>
</evidence>
<protein>
    <submittedName>
        <fullName evidence="1">Uncharacterized protein</fullName>
    </submittedName>
</protein>
<sequence>MRDNLDHEVGERRDFRLTQVKSKPLTHIAGFGYRALGRVGQALLALNRRYLINEKGTLIEAAEIPDAVDGLVDRTDTVWAALGKFRVCSRPRDLERARRRIANLGPGERLR</sequence>
<accession>A0A7X3MU98</accession>
<reference evidence="1 2" key="2">
    <citation type="submission" date="2020-01" db="EMBL/GenBank/DDBJ databases">
        <title>Microvirga sp. nov., an arsenate reduction bacterium isolated from Tibet hotspring sediments.</title>
        <authorList>
            <person name="Xian W.-D."/>
            <person name="Li W.-J."/>
        </authorList>
    </citation>
    <scope>NUCLEOTIDE SEQUENCE [LARGE SCALE GENOMIC DNA]</scope>
    <source>
        <strain evidence="1 2">KCTC 23863</strain>
    </source>
</reference>
<comment type="caution">
    <text evidence="1">The sequence shown here is derived from an EMBL/GenBank/DDBJ whole genome shotgun (WGS) entry which is preliminary data.</text>
</comment>
<dbReference type="Proteomes" id="UP000436483">
    <property type="component" value="Unassembled WGS sequence"/>
</dbReference>
<dbReference type="RefSeq" id="WP_160886244.1">
    <property type="nucleotide sequence ID" value="NZ_WURB01000015.1"/>
</dbReference>